<keyword evidence="6" id="KW-1185">Reference proteome</keyword>
<comment type="caution">
    <text evidence="5">The sequence shown here is derived from an EMBL/GenBank/DDBJ whole genome shotgun (WGS) entry which is preliminary data.</text>
</comment>
<keyword evidence="1" id="KW-0285">Flavoprotein</keyword>
<dbReference type="EMBL" id="RCOS01000160">
    <property type="protein sequence ID" value="RSN72306.1"/>
    <property type="molecule type" value="Genomic_DNA"/>
</dbReference>
<feature type="domain" description="NADPH-dependent FMN reductase-like" evidence="4">
    <location>
        <begin position="6"/>
        <end position="156"/>
    </location>
</feature>
<gene>
    <name evidence="5" type="ORF">D6D85_14300</name>
</gene>
<dbReference type="Proteomes" id="UP000277582">
    <property type="component" value="Unassembled WGS sequence"/>
</dbReference>
<dbReference type="PANTHER" id="PTHR43278:SF4">
    <property type="entry name" value="NAD(P)H-DEPENDENT FMN-CONTAINING OXIDOREDUCTASE YWQN-RELATED"/>
    <property type="match status" value="1"/>
</dbReference>
<dbReference type="SUPFAM" id="SSF52218">
    <property type="entry name" value="Flavoproteins"/>
    <property type="match status" value="1"/>
</dbReference>
<dbReference type="RefSeq" id="WP_125672622.1">
    <property type="nucleotide sequence ID" value="NZ_RCOS01000160.1"/>
</dbReference>
<dbReference type="InterPro" id="IPR051796">
    <property type="entry name" value="ISF_SsuE-like"/>
</dbReference>
<comment type="similarity">
    <text evidence="3">Belongs to the SsuE family. Isf subfamily.</text>
</comment>
<reference evidence="5 6" key="1">
    <citation type="submission" date="2018-10" db="EMBL/GenBank/DDBJ databases">
        <title>Co-occurring genomic capacity for anaerobic methane metabolism and dissimilatory sulfite reduction discovered in the Korarchaeota.</title>
        <authorList>
            <person name="Mckay L.J."/>
            <person name="Dlakic M."/>
            <person name="Fields M.W."/>
            <person name="Delmont T.O."/>
            <person name="Eren A.M."/>
            <person name="Jay Z.J."/>
            <person name="Klingelsmith K.B."/>
            <person name="Rusch D.B."/>
            <person name="Inskeep W.P."/>
        </authorList>
    </citation>
    <scope>NUCLEOTIDE SEQUENCE [LARGE SCALE GENOMIC DNA]</scope>
    <source>
        <strain evidence="5 6">MDKW</strain>
    </source>
</reference>
<organism evidence="5 6">
    <name type="scientific">Candidatus Methanodesulfokora washburnensis</name>
    <dbReference type="NCBI Taxonomy" id="2478471"/>
    <lineage>
        <taxon>Archaea</taxon>
        <taxon>Thermoproteota</taxon>
        <taxon>Candidatus Korarchaeia</taxon>
        <taxon>Candidatus Korarchaeia incertae sedis</taxon>
        <taxon>Candidatus Methanodesulfokora</taxon>
    </lineage>
</organism>
<accession>A0A429GF61</accession>
<dbReference type="PANTHER" id="PTHR43278">
    <property type="entry name" value="NAD(P)H-DEPENDENT FMN-CONTAINING OXIDOREDUCTASE YWQN-RELATED"/>
    <property type="match status" value="1"/>
</dbReference>
<dbReference type="InterPro" id="IPR005025">
    <property type="entry name" value="FMN_Rdtase-like_dom"/>
</dbReference>
<name>A0A429GF61_9CREN</name>
<dbReference type="Gene3D" id="3.40.50.360">
    <property type="match status" value="1"/>
</dbReference>
<evidence type="ECO:0000256" key="2">
    <source>
        <dbReference type="ARBA" id="ARBA00022643"/>
    </source>
</evidence>
<sequence>MAVILRVAGVVVSARKEGNCLHCMKYCLQKLSEMGFDILLINFYDYNILPCSHCNYECYAFEIRGREERCPINDDVPRIYGMLEGADAIIFAIPNYGGHVPALYRAWDMRVAHIPGKTDFARRYEDFERDYLKKILGFIVIGNLASGADMMLHELLYDFYNLPRIPEVLLLQSTEFGRSSLKGDLIEEEAVRKRLDVFINAILRILKQRGQ</sequence>
<dbReference type="AlphaFoldDB" id="A0A429GF61"/>
<evidence type="ECO:0000259" key="4">
    <source>
        <dbReference type="Pfam" id="PF03358"/>
    </source>
</evidence>
<evidence type="ECO:0000256" key="3">
    <source>
        <dbReference type="ARBA" id="ARBA00038292"/>
    </source>
</evidence>
<evidence type="ECO:0000256" key="1">
    <source>
        <dbReference type="ARBA" id="ARBA00022630"/>
    </source>
</evidence>
<protein>
    <submittedName>
        <fullName evidence="5">Flavodoxin family protein</fullName>
    </submittedName>
</protein>
<dbReference type="GO" id="GO:0016491">
    <property type="term" value="F:oxidoreductase activity"/>
    <property type="evidence" value="ECO:0007669"/>
    <property type="project" value="InterPro"/>
</dbReference>
<dbReference type="InterPro" id="IPR029039">
    <property type="entry name" value="Flavoprotein-like_sf"/>
</dbReference>
<dbReference type="OrthoDB" id="9059at2157"/>
<proteinExistence type="inferred from homology"/>
<evidence type="ECO:0000313" key="6">
    <source>
        <dbReference type="Proteomes" id="UP000277582"/>
    </source>
</evidence>
<keyword evidence="2" id="KW-0288">FMN</keyword>
<evidence type="ECO:0000313" key="5">
    <source>
        <dbReference type="EMBL" id="RSN72306.1"/>
    </source>
</evidence>
<dbReference type="Pfam" id="PF03358">
    <property type="entry name" value="FMN_red"/>
    <property type="match status" value="1"/>
</dbReference>